<dbReference type="EMBL" id="CP022278">
    <property type="protein sequence ID" value="ASK26666.1"/>
    <property type="molecule type" value="Genomic_DNA"/>
</dbReference>
<evidence type="ECO:0000313" key="2">
    <source>
        <dbReference type="Proteomes" id="UP000198238"/>
    </source>
</evidence>
<gene>
    <name evidence="1" type="ORF">BG910_01925</name>
</gene>
<keyword evidence="2" id="KW-1185">Reference proteome</keyword>
<accession>A0A220RZX5</accession>
<sequence>MKKYIVCAVAFLLAACALEGKEYSVAAYNANGKQLNKKIEFDSNKAGIKVLCSSLCKNYPHATIRVHNNLTGMEVREYSPYRCHR</sequence>
<dbReference type="OrthoDB" id="8602511at2"/>
<dbReference type="AlphaFoldDB" id="A0A220RZX5"/>
<dbReference type="RefSeq" id="WP_089035388.1">
    <property type="nucleotide sequence ID" value="NZ_CP022278.1"/>
</dbReference>
<dbReference type="PROSITE" id="PS51257">
    <property type="entry name" value="PROKAR_LIPOPROTEIN"/>
    <property type="match status" value="1"/>
</dbReference>
<dbReference type="Proteomes" id="UP000198238">
    <property type="component" value="Chromosome"/>
</dbReference>
<proteinExistence type="predicted"/>
<organism evidence="1 2">
    <name type="scientific">Neisseria chenwenguii</name>
    <dbReference type="NCBI Taxonomy" id="1853278"/>
    <lineage>
        <taxon>Bacteria</taxon>
        <taxon>Pseudomonadati</taxon>
        <taxon>Pseudomonadota</taxon>
        <taxon>Betaproteobacteria</taxon>
        <taxon>Neisseriales</taxon>
        <taxon>Neisseriaceae</taxon>
        <taxon>Neisseria</taxon>
    </lineage>
</organism>
<reference evidence="1 2" key="1">
    <citation type="submission" date="2017-06" db="EMBL/GenBank/DDBJ databases">
        <title>Neisseria chenwenguii sp. nov., isolated from the intestinal contents of Tibetan Plateau Pika in Yushu, Qinghai Province, China.</title>
        <authorList>
            <person name="Zhang G."/>
        </authorList>
    </citation>
    <scope>NUCLEOTIDE SEQUENCE [LARGE SCALE GENOMIC DNA]</scope>
    <source>
        <strain evidence="1 2">10023</strain>
    </source>
</reference>
<evidence type="ECO:0000313" key="1">
    <source>
        <dbReference type="EMBL" id="ASK26666.1"/>
    </source>
</evidence>
<protein>
    <submittedName>
        <fullName evidence="1">Uncharacterized protein</fullName>
    </submittedName>
</protein>
<dbReference type="KEGG" id="nei:BG910_01925"/>
<name>A0A220RZX5_9NEIS</name>